<evidence type="ECO:0008006" key="4">
    <source>
        <dbReference type="Google" id="ProtNLM"/>
    </source>
</evidence>
<evidence type="ECO:0000313" key="2">
    <source>
        <dbReference type="EMBL" id="OIN56910.1"/>
    </source>
</evidence>
<dbReference type="EMBL" id="MORL01000017">
    <property type="protein sequence ID" value="OIN56910.1"/>
    <property type="molecule type" value="Genomic_DNA"/>
</dbReference>
<reference evidence="2 3" key="1">
    <citation type="submission" date="2016-10" db="EMBL/GenBank/DDBJ databases">
        <title>Arsenicibacter rosenii gen. nov., sp. nov., an efficient arsenic-methylating bacterium isolated from an arsenic-contaminated paddy soil.</title>
        <authorList>
            <person name="Huang K."/>
        </authorList>
    </citation>
    <scope>NUCLEOTIDE SEQUENCE [LARGE SCALE GENOMIC DNA]</scope>
    <source>
        <strain evidence="2 3">SM-1</strain>
    </source>
</reference>
<evidence type="ECO:0000256" key="1">
    <source>
        <dbReference type="SAM" id="SignalP"/>
    </source>
</evidence>
<dbReference type="OrthoDB" id="665857at2"/>
<keyword evidence="3" id="KW-1185">Reference proteome</keyword>
<accession>A0A1S2VER4</accession>
<sequence>MLNVVKYLLFTIFCCVSGWATAQSTGRIELPVAPEDTMKAGQNLHPVEPKLIAETDQRFFVFKSHLFPGPERLVTRVYGVRAGVFFPFNVKIGAGAYISNQRLSSFWDGYILQRRQLEYLTLFVEPYYFRRKYWELSTPLELGIGRTRYELYKVADLQPEEKRSVAYPMGIGVTVALKSQAFHRFRPFRWLGFNAEVGYRLTLQPDIPKAPISYNGFYYSAGPTLLVSRMYADYKAWRAKKQRLKKKK</sequence>
<protein>
    <recommendedName>
        <fullName evidence="4">DUF3575 domain-containing protein</fullName>
    </recommendedName>
</protein>
<name>A0A1S2VER4_9BACT</name>
<comment type="caution">
    <text evidence="2">The sequence shown here is derived from an EMBL/GenBank/DDBJ whole genome shotgun (WGS) entry which is preliminary data.</text>
</comment>
<keyword evidence="1" id="KW-0732">Signal</keyword>
<gene>
    <name evidence="2" type="ORF">BLX24_22345</name>
</gene>
<evidence type="ECO:0000313" key="3">
    <source>
        <dbReference type="Proteomes" id="UP000181790"/>
    </source>
</evidence>
<proteinExistence type="predicted"/>
<dbReference type="AlphaFoldDB" id="A0A1S2VER4"/>
<dbReference type="Proteomes" id="UP000181790">
    <property type="component" value="Unassembled WGS sequence"/>
</dbReference>
<feature type="chain" id="PRO_5010218916" description="DUF3575 domain-containing protein" evidence="1">
    <location>
        <begin position="23"/>
        <end position="248"/>
    </location>
</feature>
<feature type="signal peptide" evidence="1">
    <location>
        <begin position="1"/>
        <end position="22"/>
    </location>
</feature>
<organism evidence="2 3">
    <name type="scientific">Arsenicibacter rosenii</name>
    <dbReference type="NCBI Taxonomy" id="1750698"/>
    <lineage>
        <taxon>Bacteria</taxon>
        <taxon>Pseudomonadati</taxon>
        <taxon>Bacteroidota</taxon>
        <taxon>Cytophagia</taxon>
        <taxon>Cytophagales</taxon>
        <taxon>Spirosomataceae</taxon>
        <taxon>Arsenicibacter</taxon>
    </lineage>
</organism>
<dbReference type="RefSeq" id="WP_071505440.1">
    <property type="nucleotide sequence ID" value="NZ_MORL01000017.1"/>
</dbReference>